<dbReference type="CDD" id="cd03214">
    <property type="entry name" value="ABC_Iron-Siderophores_B12_Hemin"/>
    <property type="match status" value="1"/>
</dbReference>
<dbReference type="InterPro" id="IPR017871">
    <property type="entry name" value="ABC_transporter-like_CS"/>
</dbReference>
<dbReference type="SUPFAM" id="SSF52540">
    <property type="entry name" value="P-loop containing nucleoside triphosphate hydrolases"/>
    <property type="match status" value="1"/>
</dbReference>
<dbReference type="InterPro" id="IPR003593">
    <property type="entry name" value="AAA+_ATPase"/>
</dbReference>
<proteinExistence type="inferred from homology"/>
<dbReference type="EMBL" id="CP013107">
    <property type="protein sequence ID" value="APG92071.1"/>
    <property type="molecule type" value="Genomic_DNA"/>
</dbReference>
<dbReference type="InterPro" id="IPR003439">
    <property type="entry name" value="ABC_transporter-like_ATP-bd"/>
</dbReference>
<dbReference type="Proteomes" id="UP000182306">
    <property type="component" value="Chromosome"/>
</dbReference>
<name>A0A1L3LPQ5_9HYPH</name>
<dbReference type="InterPro" id="IPR027417">
    <property type="entry name" value="P-loop_NTPase"/>
</dbReference>
<dbReference type="GO" id="GO:0005524">
    <property type="term" value="F:ATP binding"/>
    <property type="evidence" value="ECO:0007669"/>
    <property type="project" value="UniProtKB-KW"/>
</dbReference>
<dbReference type="KEGG" id="same:SAMCFNEI73_Ch2798"/>
<sequence length="262" mass="27730">MIRASDISVRLAGRPVLHGVSFEAAPGTMTAIVGPNGSGKTTTLKAISGELQLSKGKVTINGDDIARLKPFELALKRGVLPQSTIISFPFTVREIVGLGLSTGGADGGGNGRTVDEALEAVDLAGFSGRFYQELSGGEQQRVQLARVLCQIAAPVGDGEPRYLLLDEPVSSLDIRHQLTIMQLARQFCEGGGGVIAVMHDLNLTAMFADQMVMMKVGRIRALGAPKEVLTDETMEAVFGCRMRVGIAPARDVPFVLPQTASL</sequence>
<dbReference type="SMART" id="SM00382">
    <property type="entry name" value="AAA"/>
    <property type="match status" value="1"/>
</dbReference>
<evidence type="ECO:0000313" key="8">
    <source>
        <dbReference type="Proteomes" id="UP000182306"/>
    </source>
</evidence>
<evidence type="ECO:0000256" key="2">
    <source>
        <dbReference type="ARBA" id="ARBA00022448"/>
    </source>
</evidence>
<reference evidence="7 8" key="1">
    <citation type="submission" date="2015-10" db="EMBL/GenBank/DDBJ databases">
        <title>Genomic differences between typical nodule nitrogen-fixing rhizobial strains and those coming from bean seeds.</title>
        <authorList>
            <person name="Peralta H."/>
            <person name="Aguilar-Vera A."/>
            <person name="Diaz R."/>
            <person name="Mora Y."/>
            <person name="Martinez-Batallar G."/>
            <person name="Salazar E."/>
            <person name="Vargas-Lagunas C."/>
            <person name="Encarnacion S."/>
            <person name="Girard L."/>
            <person name="Mora J."/>
        </authorList>
    </citation>
    <scope>NUCLEOTIDE SEQUENCE [LARGE SCALE GENOMIC DNA]</scope>
    <source>
        <strain evidence="7 8">CFNEI 73</strain>
    </source>
</reference>
<comment type="function">
    <text evidence="6">Part of the ABC transporter complex HmuTUV involved in hemin import. Responsible for energy coupling to the transport system.</text>
</comment>
<evidence type="ECO:0000256" key="4">
    <source>
        <dbReference type="ARBA" id="ARBA00022840"/>
    </source>
</evidence>
<dbReference type="PANTHER" id="PTHR42794:SF1">
    <property type="entry name" value="HEMIN IMPORT ATP-BINDING PROTEIN HMUV"/>
    <property type="match status" value="1"/>
</dbReference>
<dbReference type="NCBIfam" id="NF010068">
    <property type="entry name" value="PRK13548.1"/>
    <property type="match status" value="1"/>
</dbReference>
<evidence type="ECO:0000256" key="6">
    <source>
        <dbReference type="ARBA" id="ARBA00037066"/>
    </source>
</evidence>
<protein>
    <submittedName>
        <fullName evidence="7">Hemin import ATP-binding protein HmuV</fullName>
    </submittedName>
</protein>
<dbReference type="Pfam" id="PF00005">
    <property type="entry name" value="ABC_tran"/>
    <property type="match status" value="1"/>
</dbReference>
<evidence type="ECO:0000256" key="1">
    <source>
        <dbReference type="ARBA" id="ARBA00005417"/>
    </source>
</evidence>
<dbReference type="OrthoDB" id="9810077at2"/>
<evidence type="ECO:0000313" key="7">
    <source>
        <dbReference type="EMBL" id="APG92071.1"/>
    </source>
</evidence>
<accession>A0A1L3LPQ5</accession>
<keyword evidence="4 7" id="KW-0067">ATP-binding</keyword>
<dbReference type="PANTHER" id="PTHR42794">
    <property type="entry name" value="HEMIN IMPORT ATP-BINDING PROTEIN HMUV"/>
    <property type="match status" value="1"/>
</dbReference>
<organism evidence="7 8">
    <name type="scientific">Sinorhizobium americanum</name>
    <dbReference type="NCBI Taxonomy" id="194963"/>
    <lineage>
        <taxon>Bacteria</taxon>
        <taxon>Pseudomonadati</taxon>
        <taxon>Pseudomonadota</taxon>
        <taxon>Alphaproteobacteria</taxon>
        <taxon>Hyphomicrobiales</taxon>
        <taxon>Rhizobiaceae</taxon>
        <taxon>Sinorhizobium/Ensifer group</taxon>
        <taxon>Sinorhizobium</taxon>
    </lineage>
</organism>
<dbReference type="PROSITE" id="PS50893">
    <property type="entry name" value="ABC_TRANSPORTER_2"/>
    <property type="match status" value="1"/>
</dbReference>
<dbReference type="AlphaFoldDB" id="A0A1L3LPQ5"/>
<keyword evidence="5" id="KW-1278">Translocase</keyword>
<dbReference type="GO" id="GO:0016887">
    <property type="term" value="F:ATP hydrolysis activity"/>
    <property type="evidence" value="ECO:0007669"/>
    <property type="project" value="InterPro"/>
</dbReference>
<evidence type="ECO:0000256" key="5">
    <source>
        <dbReference type="ARBA" id="ARBA00022967"/>
    </source>
</evidence>
<dbReference type="Gene3D" id="3.40.50.300">
    <property type="entry name" value="P-loop containing nucleotide triphosphate hydrolases"/>
    <property type="match status" value="1"/>
</dbReference>
<keyword evidence="3" id="KW-0547">Nucleotide-binding</keyword>
<evidence type="ECO:0000256" key="3">
    <source>
        <dbReference type="ARBA" id="ARBA00022741"/>
    </source>
</evidence>
<dbReference type="RefSeq" id="WP_037387606.1">
    <property type="nucleotide sequence ID" value="NZ_CP013107.1"/>
</dbReference>
<dbReference type="STRING" id="194963.SAMCFNEI73_Ch2798"/>
<comment type="similarity">
    <text evidence="1">Belongs to the ABC transporter superfamily.</text>
</comment>
<gene>
    <name evidence="7" type="primary">hmuV</name>
    <name evidence="7" type="ORF">SAMCFNEI73_Ch2798</name>
</gene>
<keyword evidence="8" id="KW-1185">Reference proteome</keyword>
<dbReference type="PROSITE" id="PS00211">
    <property type="entry name" value="ABC_TRANSPORTER_1"/>
    <property type="match status" value="1"/>
</dbReference>
<keyword evidence="2" id="KW-0813">Transport</keyword>